<proteinExistence type="predicted"/>
<keyword evidence="5" id="KW-0119">Carbohydrate metabolism</keyword>
<evidence type="ECO:0000256" key="3">
    <source>
        <dbReference type="ARBA" id="ARBA00022801"/>
    </source>
</evidence>
<evidence type="ECO:0000256" key="2">
    <source>
        <dbReference type="ARBA" id="ARBA00022723"/>
    </source>
</evidence>
<protein>
    <submittedName>
        <fullName evidence="6">Carbohydrate deacetylase</fullName>
    </submittedName>
</protein>
<reference evidence="6" key="3">
    <citation type="journal article" date="2023" name="Microbiol. Resour. Announc.">
        <title>Draft Genome Sequence of Granulicatella sp. Strain S8, Isolated from a Marine Fish, Seriola quinqueradiata.</title>
        <authorList>
            <person name="Lee M."/>
            <person name="Farooq A."/>
            <person name="Jeong J.B."/>
            <person name="Jung M.Y."/>
        </authorList>
    </citation>
    <scope>NUCLEOTIDE SEQUENCE</scope>
    <source>
        <strain evidence="6">S8</strain>
    </source>
</reference>
<dbReference type="SUPFAM" id="SSF88713">
    <property type="entry name" value="Glycoside hydrolase/deacetylase"/>
    <property type="match status" value="1"/>
</dbReference>
<reference evidence="6" key="2">
    <citation type="journal article" date="2023" name="Curr. Microbiol.">
        <title>Granulicatella seriolae sp. nov., a Novel Facultative Anaerobe Isolated from Yellowtail Marine Fish.</title>
        <authorList>
            <person name="Lee M."/>
            <person name="Choi Y.J."/>
            <person name="Farooq A."/>
            <person name="Jeong J.B."/>
            <person name="Jung M.Y."/>
        </authorList>
    </citation>
    <scope>NUCLEOTIDE SEQUENCE</scope>
    <source>
        <strain evidence="6">S8</strain>
    </source>
</reference>
<evidence type="ECO:0000313" key="6">
    <source>
        <dbReference type="EMBL" id="MCQ9210427.1"/>
    </source>
</evidence>
<comment type="cofactor">
    <cofactor evidence="1">
        <name>Mg(2+)</name>
        <dbReference type="ChEBI" id="CHEBI:18420"/>
    </cofactor>
</comment>
<dbReference type="EMBL" id="JANHNZ010000007">
    <property type="protein sequence ID" value="MCQ9210427.1"/>
    <property type="molecule type" value="Genomic_DNA"/>
</dbReference>
<dbReference type="Pfam" id="PF04794">
    <property type="entry name" value="YdjC"/>
    <property type="match status" value="1"/>
</dbReference>
<keyword evidence="4" id="KW-0460">Magnesium</keyword>
<evidence type="ECO:0000256" key="4">
    <source>
        <dbReference type="ARBA" id="ARBA00022842"/>
    </source>
</evidence>
<organism evidence="6 7">
    <name type="scientific">Granulicatella seriolae</name>
    <dbReference type="NCBI Taxonomy" id="2967226"/>
    <lineage>
        <taxon>Bacteria</taxon>
        <taxon>Bacillati</taxon>
        <taxon>Bacillota</taxon>
        <taxon>Bacilli</taxon>
        <taxon>Lactobacillales</taxon>
        <taxon>Carnobacteriaceae</taxon>
        <taxon>Granulicatella</taxon>
    </lineage>
</organism>
<evidence type="ECO:0000313" key="7">
    <source>
        <dbReference type="Proteomes" id="UP001059480"/>
    </source>
</evidence>
<name>A0ABT1WPH0_9LACT</name>
<reference evidence="6" key="1">
    <citation type="submission" date="2022-07" db="EMBL/GenBank/DDBJ databases">
        <authorList>
            <person name="Jung M.-Y."/>
            <person name="Lee M."/>
        </authorList>
    </citation>
    <scope>NUCLEOTIDE SEQUENCE</scope>
    <source>
        <strain evidence="6">S8</strain>
    </source>
</reference>
<dbReference type="InterPro" id="IPR011330">
    <property type="entry name" value="Glyco_hydro/deAcase_b/a-brl"/>
</dbReference>
<keyword evidence="2" id="KW-0479">Metal-binding</keyword>
<gene>
    <name evidence="6" type="ORF">NPA36_07665</name>
</gene>
<accession>A0ABT1WPH0</accession>
<sequence>MTAHKKYLIINADDFAYTPGVTYGIIEAYKKGIVTSTTALTVSDFFEEAMEIRNLLAPNLPVGVHLTLSLRGFSPLLDREDVPTLVNAEVTFHTQYELESLVDLNEVYREWDAQIARFYQLGYTPDHIDSHHYVHGKNEQLFEIAVQLCEKYKLPMRNVSPTLGSIDSPVDYGNIKSPDTILASFYAREVTKEKLLSIIDQVGASQAGTITEMNCHPAFIDPELQKYSSYVDERVTEYALLTAPDMFEEIKKRGIELTDFSVFHED</sequence>
<dbReference type="InterPro" id="IPR022948">
    <property type="entry name" value="COD_ChbG_bac"/>
</dbReference>
<comment type="caution">
    <text evidence="6">The sequence shown here is derived from an EMBL/GenBank/DDBJ whole genome shotgun (WGS) entry which is preliminary data.</text>
</comment>
<dbReference type="InterPro" id="IPR006879">
    <property type="entry name" value="YdjC-like"/>
</dbReference>
<dbReference type="RefSeq" id="WP_256945539.1">
    <property type="nucleotide sequence ID" value="NZ_JANHNZ010000007.1"/>
</dbReference>
<dbReference type="CDD" id="cd10803">
    <property type="entry name" value="YdjC_EF3048_like"/>
    <property type="match status" value="1"/>
</dbReference>
<dbReference type="Gene3D" id="3.20.20.370">
    <property type="entry name" value="Glycoside hydrolase/deacetylase"/>
    <property type="match status" value="1"/>
</dbReference>
<keyword evidence="3" id="KW-0378">Hydrolase</keyword>
<dbReference type="PANTHER" id="PTHR31609:SF1">
    <property type="entry name" value="CARBOHYDRATE DEACETYLASE"/>
    <property type="match status" value="1"/>
</dbReference>
<evidence type="ECO:0000256" key="5">
    <source>
        <dbReference type="ARBA" id="ARBA00023277"/>
    </source>
</evidence>
<dbReference type="Proteomes" id="UP001059480">
    <property type="component" value="Unassembled WGS sequence"/>
</dbReference>
<keyword evidence="7" id="KW-1185">Reference proteome</keyword>
<evidence type="ECO:0000256" key="1">
    <source>
        <dbReference type="ARBA" id="ARBA00001946"/>
    </source>
</evidence>
<dbReference type="PANTHER" id="PTHR31609">
    <property type="entry name" value="YDJC DEACETYLASE FAMILY MEMBER"/>
    <property type="match status" value="1"/>
</dbReference>